<reference evidence="1 2" key="1">
    <citation type="submission" date="2019-02" db="EMBL/GenBank/DDBJ databases">
        <title>Emended description of the genus Rhodopseudomonas and description of Rhodopseudomonas albus sp. nov., a non-phototrophic, heavy-metal-tolerant bacterium isolated from garden soil.</title>
        <authorList>
            <person name="Bao Z."/>
            <person name="Cao W.W."/>
            <person name="Sato Y."/>
            <person name="Nishizawa T."/>
            <person name="Zhao J."/>
            <person name="Guo Y."/>
            <person name="Ohta H."/>
        </authorList>
    </citation>
    <scope>NUCLEOTIDE SEQUENCE [LARGE SCALE GENOMIC DNA]</scope>
    <source>
        <strain evidence="1 2">SK50-23</strain>
    </source>
</reference>
<keyword evidence="2" id="KW-1185">Reference proteome</keyword>
<accession>A0ABX8A7E8</accession>
<organism evidence="1 2">
    <name type="scientific">Tardiphaga alba</name>
    <dbReference type="NCBI Taxonomy" id="340268"/>
    <lineage>
        <taxon>Bacteria</taxon>
        <taxon>Pseudomonadati</taxon>
        <taxon>Pseudomonadota</taxon>
        <taxon>Alphaproteobacteria</taxon>
        <taxon>Hyphomicrobiales</taxon>
        <taxon>Nitrobacteraceae</taxon>
        <taxon>Tardiphaga</taxon>
    </lineage>
</organism>
<dbReference type="RefSeq" id="WP_211913124.1">
    <property type="nucleotide sequence ID" value="NZ_CP036498.1"/>
</dbReference>
<dbReference type="EMBL" id="CP036498">
    <property type="protein sequence ID" value="QUS39579.1"/>
    <property type="molecule type" value="Genomic_DNA"/>
</dbReference>
<sequence length="67" mass="7785">MKTLDISGGAEQTILDGFEAYARGMRCRDNPYTANSDRWHWWDRGWHGAEEIDPFRGSKNEDRSLPN</sequence>
<evidence type="ECO:0000313" key="2">
    <source>
        <dbReference type="Proteomes" id="UP000682843"/>
    </source>
</evidence>
<proteinExistence type="predicted"/>
<dbReference type="Proteomes" id="UP000682843">
    <property type="component" value="Chromosome"/>
</dbReference>
<gene>
    <name evidence="1" type="ORF">RPMA_12575</name>
</gene>
<evidence type="ECO:0000313" key="1">
    <source>
        <dbReference type="EMBL" id="QUS39579.1"/>
    </source>
</evidence>
<protein>
    <submittedName>
        <fullName evidence="1">Uncharacterized protein</fullName>
    </submittedName>
</protein>
<name>A0ABX8A7E8_9BRAD</name>